<dbReference type="Pfam" id="PF00994">
    <property type="entry name" value="MoCF_biosynth"/>
    <property type="match status" value="1"/>
</dbReference>
<evidence type="ECO:0000313" key="5">
    <source>
        <dbReference type="Proteomes" id="UP000002012"/>
    </source>
</evidence>
<proteinExistence type="predicted"/>
<dbReference type="InterPro" id="IPR011037">
    <property type="entry name" value="Pyrv_Knase-like_insert_dom_sf"/>
</dbReference>
<dbReference type="GO" id="GO:0030151">
    <property type="term" value="F:molybdenum ion binding"/>
    <property type="evidence" value="ECO:0007669"/>
    <property type="project" value="InterPro"/>
</dbReference>
<dbReference type="Pfam" id="PF03473">
    <property type="entry name" value="MOSC"/>
    <property type="match status" value="1"/>
</dbReference>
<dbReference type="STRING" id="522772.Dacet_2367"/>
<dbReference type="PANTHER" id="PTHR43764">
    <property type="entry name" value="MOLYBDENUM COFACTOR BIOSYNTHESIS"/>
    <property type="match status" value="1"/>
</dbReference>
<dbReference type="Gene3D" id="2.40.33.20">
    <property type="entry name" value="PK beta-barrel domain-like"/>
    <property type="match status" value="1"/>
</dbReference>
<dbReference type="InterPro" id="IPR051920">
    <property type="entry name" value="MPT_Adenylyltrnsfr/MoaC-Rel"/>
</dbReference>
<dbReference type="GO" id="GO:0030170">
    <property type="term" value="F:pyridoxal phosphate binding"/>
    <property type="evidence" value="ECO:0007669"/>
    <property type="project" value="InterPro"/>
</dbReference>
<keyword evidence="5" id="KW-1185">Reference proteome</keyword>
<protein>
    <submittedName>
        <fullName evidence="4">Molybdenum cofactor synthesis domain protein</fullName>
    </submittedName>
</protein>
<evidence type="ECO:0000256" key="1">
    <source>
        <dbReference type="ARBA" id="ARBA00005046"/>
    </source>
</evidence>
<dbReference type="Proteomes" id="UP000002012">
    <property type="component" value="Chromosome"/>
</dbReference>
<dbReference type="OrthoDB" id="9794429at2"/>
<dbReference type="SUPFAM" id="SSF50800">
    <property type="entry name" value="PK beta-barrel domain-like"/>
    <property type="match status" value="1"/>
</dbReference>
<evidence type="ECO:0000256" key="2">
    <source>
        <dbReference type="ARBA" id="ARBA00023150"/>
    </source>
</evidence>
<dbReference type="HOGENOM" id="CLU_077358_3_0_0"/>
<dbReference type="eggNOG" id="COG0521">
    <property type="taxonomic scope" value="Bacteria"/>
</dbReference>
<keyword evidence="2" id="KW-0501">Molybdenum cofactor biosynthesis</keyword>
<dbReference type="Gene3D" id="3.40.980.10">
    <property type="entry name" value="MoaB/Mog-like domain"/>
    <property type="match status" value="1"/>
</dbReference>
<name>D4H3M7_DENA2</name>
<dbReference type="InParanoid" id="D4H3M7"/>
<dbReference type="InterPro" id="IPR001453">
    <property type="entry name" value="MoaB/Mog_dom"/>
</dbReference>
<dbReference type="NCBIfam" id="TIGR00177">
    <property type="entry name" value="molyb_syn"/>
    <property type="match status" value="1"/>
</dbReference>
<dbReference type="PANTHER" id="PTHR43764:SF1">
    <property type="entry name" value="MOLYBDOPTERIN MOLYBDOTRANSFERASE"/>
    <property type="match status" value="1"/>
</dbReference>
<dbReference type="InterPro" id="IPR005302">
    <property type="entry name" value="MoCF_Sase_C"/>
</dbReference>
<gene>
    <name evidence="4" type="ordered locus">Dacet_2367</name>
</gene>
<comment type="pathway">
    <text evidence="1">Cofactor biosynthesis; molybdopterin biosynthesis.</text>
</comment>
<dbReference type="CDD" id="cd00886">
    <property type="entry name" value="MogA_MoaB"/>
    <property type="match status" value="1"/>
</dbReference>
<dbReference type="GO" id="GO:0003824">
    <property type="term" value="F:catalytic activity"/>
    <property type="evidence" value="ECO:0007669"/>
    <property type="project" value="InterPro"/>
</dbReference>
<evidence type="ECO:0000259" key="3">
    <source>
        <dbReference type="PROSITE" id="PS51340"/>
    </source>
</evidence>
<dbReference type="SUPFAM" id="SSF53218">
    <property type="entry name" value="Molybdenum cofactor biosynthesis proteins"/>
    <property type="match status" value="1"/>
</dbReference>
<dbReference type="AlphaFoldDB" id="D4H3M7"/>
<dbReference type="eggNOG" id="COG2258">
    <property type="taxonomic scope" value="Bacteria"/>
</dbReference>
<dbReference type="EMBL" id="CP001968">
    <property type="protein sequence ID" value="ADD69129.1"/>
    <property type="molecule type" value="Genomic_DNA"/>
</dbReference>
<dbReference type="SMART" id="SM00852">
    <property type="entry name" value="MoCF_biosynth"/>
    <property type="match status" value="1"/>
</dbReference>
<dbReference type="PROSITE" id="PS51340">
    <property type="entry name" value="MOSC"/>
    <property type="match status" value="1"/>
</dbReference>
<feature type="domain" description="MOSC" evidence="3">
    <location>
        <begin position="18"/>
        <end position="142"/>
    </location>
</feature>
<dbReference type="InterPro" id="IPR036425">
    <property type="entry name" value="MoaB/Mog-like_dom_sf"/>
</dbReference>
<dbReference type="GO" id="GO:0006777">
    <property type="term" value="P:Mo-molybdopterin cofactor biosynthetic process"/>
    <property type="evidence" value="ECO:0007669"/>
    <property type="project" value="UniProtKB-KW"/>
</dbReference>
<dbReference type="PaxDb" id="522772-Dacet_2367"/>
<reference evidence="4 5" key="1">
    <citation type="journal article" date="2010" name="Stand. Genomic Sci.">
        <title>Complete genome sequence of Denitrovibrio acetiphilus type strain (N2460).</title>
        <authorList>
            <person name="Kiss H."/>
            <person name="Lang E."/>
            <person name="Lapidus A."/>
            <person name="Copeland A."/>
            <person name="Nolan M."/>
            <person name="Glavina Del Rio T."/>
            <person name="Chen F."/>
            <person name="Lucas S."/>
            <person name="Tice H."/>
            <person name="Cheng J.F."/>
            <person name="Han C."/>
            <person name="Goodwin L."/>
            <person name="Pitluck S."/>
            <person name="Liolios K."/>
            <person name="Pati A."/>
            <person name="Ivanova N."/>
            <person name="Mavromatis K."/>
            <person name="Chen A."/>
            <person name="Palaniappan K."/>
            <person name="Land M."/>
            <person name="Hauser L."/>
            <person name="Chang Y.J."/>
            <person name="Jeffries C.D."/>
            <person name="Detter J.C."/>
            <person name="Brettin T."/>
            <person name="Spring S."/>
            <person name="Rohde M."/>
            <person name="Goker M."/>
            <person name="Woyke T."/>
            <person name="Bristow J."/>
            <person name="Eisen J.A."/>
            <person name="Markowitz V."/>
            <person name="Hugenholtz P."/>
            <person name="Kyrpides N.C."/>
            <person name="Klenk H.P."/>
        </authorList>
    </citation>
    <scope>NUCLEOTIDE SEQUENCE [LARGE SCALE GENOMIC DNA]</scope>
    <source>
        <strain evidence="5">DSM 12809 / NBRC 114555 / N2460</strain>
    </source>
</reference>
<sequence>MSKIQSLNISETKGVQKTPVESVKLVNDFGIEGDAHAGKWHRQVSLLATESIQKMKDQGLDVDSGDFAENITTEGIELTSISVGDVVTVNGVDLIISQLGKTCHHRCAVFYAAGDCVMPREGIFAVVRGNDKISVGDEVTLTRKTGFSVAVITLSDKGSKGERVDETGPAVVKLLEDNLNVAFTRTEILADEQAKLEETLKYYADLQKYDLVVTNGSTGVSPRDIAPDATLNVIDKRIPGFEEAMRAESMKVTDRAMISRAVVGARKNTMIVNVPGSPKGAIENLQVILKTIPHCIEKLQGSKEDCAR</sequence>
<evidence type="ECO:0000313" key="4">
    <source>
        <dbReference type="EMBL" id="ADD69129.1"/>
    </source>
</evidence>
<accession>D4H3M7</accession>
<dbReference type="RefSeq" id="WP_013011631.1">
    <property type="nucleotide sequence ID" value="NC_013943.1"/>
</dbReference>
<organism evidence="4 5">
    <name type="scientific">Denitrovibrio acetiphilus (strain DSM 12809 / NBRC 114555 / N2460)</name>
    <dbReference type="NCBI Taxonomy" id="522772"/>
    <lineage>
        <taxon>Bacteria</taxon>
        <taxon>Pseudomonadati</taxon>
        <taxon>Deferribacterota</taxon>
        <taxon>Deferribacteres</taxon>
        <taxon>Deferribacterales</taxon>
        <taxon>Geovibrionaceae</taxon>
        <taxon>Denitrovibrio</taxon>
    </lineage>
</organism>
<dbReference type="KEGG" id="dap:Dacet_2367"/>